<comment type="caution">
    <text evidence="2">The sequence shown here is derived from an EMBL/GenBank/DDBJ whole genome shotgun (WGS) entry which is preliminary data.</text>
</comment>
<dbReference type="Pfam" id="PF03597">
    <property type="entry name" value="FixS"/>
    <property type="match status" value="1"/>
</dbReference>
<dbReference type="RefSeq" id="WP_189438040.1">
    <property type="nucleotide sequence ID" value="NZ_BMXE01000007.1"/>
</dbReference>
<dbReference type="PANTHER" id="PTHR41532:SF1">
    <property type="entry name" value="FIXS PROTEIN"/>
    <property type="match status" value="1"/>
</dbReference>
<dbReference type="Proteomes" id="UP000637980">
    <property type="component" value="Unassembled WGS sequence"/>
</dbReference>
<proteinExistence type="predicted"/>
<gene>
    <name evidence="2" type="primary">fixS2</name>
    <name evidence="2" type="ORF">GCM10007094_34350</name>
</gene>
<dbReference type="NCBIfam" id="TIGR00847">
    <property type="entry name" value="ccoS"/>
    <property type="match status" value="1"/>
</dbReference>
<keyword evidence="3" id="KW-1185">Reference proteome</keyword>
<keyword evidence="1" id="KW-0472">Membrane</keyword>
<accession>A0ABQ3EJB1</accession>
<dbReference type="InterPro" id="IPR004714">
    <property type="entry name" value="Cyt_oxidase_maturation_cbb3"/>
</dbReference>
<protein>
    <submittedName>
        <fullName evidence="2">Cytochrome oxidase maturation protein, cbb3-type</fullName>
    </submittedName>
</protein>
<keyword evidence="1" id="KW-0812">Transmembrane</keyword>
<evidence type="ECO:0000256" key="1">
    <source>
        <dbReference type="SAM" id="Phobius"/>
    </source>
</evidence>
<keyword evidence="1" id="KW-1133">Transmembrane helix</keyword>
<evidence type="ECO:0000313" key="2">
    <source>
        <dbReference type="EMBL" id="GHB42261.1"/>
    </source>
</evidence>
<reference evidence="3" key="1">
    <citation type="journal article" date="2019" name="Int. J. Syst. Evol. Microbiol.">
        <title>The Global Catalogue of Microorganisms (GCM) 10K type strain sequencing project: providing services to taxonomists for standard genome sequencing and annotation.</title>
        <authorList>
            <consortium name="The Broad Institute Genomics Platform"/>
            <consortium name="The Broad Institute Genome Sequencing Center for Infectious Disease"/>
            <person name="Wu L."/>
            <person name="Ma J."/>
        </authorList>
    </citation>
    <scope>NUCLEOTIDE SEQUENCE [LARGE SCALE GENOMIC DNA]</scope>
    <source>
        <strain evidence="3">KCTC 12861</strain>
    </source>
</reference>
<name>A0ABQ3EJB1_9HYPH</name>
<evidence type="ECO:0000313" key="3">
    <source>
        <dbReference type="Proteomes" id="UP000637980"/>
    </source>
</evidence>
<sequence>MIAIVYLIPISLILGVLSLTAFWWCLRDDQFDDLEGDSYRVLDDSDDVPLR</sequence>
<organism evidence="2 3">
    <name type="scientific">Pseudovibrio japonicus</name>
    <dbReference type="NCBI Taxonomy" id="366534"/>
    <lineage>
        <taxon>Bacteria</taxon>
        <taxon>Pseudomonadati</taxon>
        <taxon>Pseudomonadota</taxon>
        <taxon>Alphaproteobacteria</taxon>
        <taxon>Hyphomicrobiales</taxon>
        <taxon>Stappiaceae</taxon>
        <taxon>Pseudovibrio</taxon>
    </lineage>
</organism>
<dbReference type="PANTHER" id="PTHR41532">
    <property type="entry name" value="FIXS PROTEIN"/>
    <property type="match status" value="1"/>
</dbReference>
<feature type="transmembrane region" description="Helical" evidence="1">
    <location>
        <begin position="6"/>
        <end position="26"/>
    </location>
</feature>
<dbReference type="EMBL" id="BMXE01000007">
    <property type="protein sequence ID" value="GHB42261.1"/>
    <property type="molecule type" value="Genomic_DNA"/>
</dbReference>